<protein>
    <submittedName>
        <fullName evidence="2">Uncharacterized protein</fullName>
    </submittedName>
</protein>
<dbReference type="EMBL" id="CP001958">
    <property type="protein sequence ID" value="ADG98657.1"/>
    <property type="molecule type" value="Genomic_DNA"/>
</dbReference>
<dbReference type="InterPro" id="IPR054206">
    <property type="entry name" value="DUF6912"/>
</dbReference>
<name>D6Z9Y7_SEGRD</name>
<evidence type="ECO:0000313" key="3">
    <source>
        <dbReference type="Proteomes" id="UP000002247"/>
    </source>
</evidence>
<keyword evidence="3" id="KW-1185">Reference proteome</keyword>
<dbReference type="STRING" id="640132.Srot_2206"/>
<reference evidence="2 3" key="1">
    <citation type="journal article" date="2010" name="Stand. Genomic Sci.">
        <title>Complete genome sequence of Segniliparus rotundus type strain (CDC 1076).</title>
        <authorList>
            <person name="Sikorski J."/>
            <person name="Lapidus A."/>
            <person name="Copeland A."/>
            <person name="Misra M."/>
            <person name="Glavina Del Rio T."/>
            <person name="Nolan M."/>
            <person name="Lucas S."/>
            <person name="Chen F."/>
            <person name="Tice H."/>
            <person name="Cheng J.F."/>
            <person name="Jando M."/>
            <person name="Schneider S."/>
            <person name="Bruce D."/>
            <person name="Goodwin L."/>
            <person name="Pitluck S."/>
            <person name="Liolios K."/>
            <person name="Mikhailova N."/>
            <person name="Pati A."/>
            <person name="Ivanova N."/>
            <person name="Mavromatis K."/>
            <person name="Chen A."/>
            <person name="Palaniappan K."/>
            <person name="Chertkov O."/>
            <person name="Land M."/>
            <person name="Hauser L."/>
            <person name="Chang Y.J."/>
            <person name="Jeffries C.D."/>
            <person name="Brettin T."/>
            <person name="Detter J.C."/>
            <person name="Han C."/>
            <person name="Rohde M."/>
            <person name="Goker M."/>
            <person name="Bristow J."/>
            <person name="Eisen J.A."/>
            <person name="Markowitz V."/>
            <person name="Hugenholtz P."/>
            <person name="Kyrpides N.C."/>
            <person name="Klenk H.P."/>
        </authorList>
    </citation>
    <scope>NUCLEOTIDE SEQUENCE [LARGE SCALE GENOMIC DNA]</scope>
    <source>
        <strain evidence="3">ATCC BAA-972 / CDC 1076 / CIP 108378 / DSM 44985 / JCM 13578</strain>
    </source>
</reference>
<gene>
    <name evidence="2" type="ordered locus">Srot_2206</name>
</gene>
<feature type="region of interest" description="Disordered" evidence="1">
    <location>
        <begin position="1"/>
        <end position="24"/>
    </location>
</feature>
<dbReference type="eggNOG" id="ENOG5032URV">
    <property type="taxonomic scope" value="Bacteria"/>
</dbReference>
<dbReference type="Pfam" id="PF21853">
    <property type="entry name" value="DUF6912"/>
    <property type="match status" value="1"/>
</dbReference>
<sequence>MSAPEGAEGMSEPAKRERDSSHQELRRVFVPATLGLLAQWLESGEVRPRSGTAFAVTPALREAYASGDDEELAEVALDEAALASLRLLSEEDDAPPLRVVLVLEVASATLRPDLDDAVVRVEGPVKLDAVDCLYVDLLSAKDVVARAVQAVDAADLGDCDAEHIVADAQDEPLAWYASTELSLVLHLGD</sequence>
<evidence type="ECO:0000313" key="2">
    <source>
        <dbReference type="EMBL" id="ADG98657.1"/>
    </source>
</evidence>
<proteinExistence type="predicted"/>
<organism evidence="2 3">
    <name type="scientific">Segniliparus rotundus (strain ATCC BAA-972 / CDC 1076 / CIP 108378 / DSM 44985 / JCM 13578)</name>
    <dbReference type="NCBI Taxonomy" id="640132"/>
    <lineage>
        <taxon>Bacteria</taxon>
        <taxon>Bacillati</taxon>
        <taxon>Actinomycetota</taxon>
        <taxon>Actinomycetes</taxon>
        <taxon>Mycobacteriales</taxon>
        <taxon>Segniliparaceae</taxon>
        <taxon>Segniliparus</taxon>
    </lineage>
</organism>
<evidence type="ECO:0000256" key="1">
    <source>
        <dbReference type="SAM" id="MobiDB-lite"/>
    </source>
</evidence>
<dbReference type="AlphaFoldDB" id="D6Z9Y7"/>
<dbReference type="HOGENOM" id="CLU_108513_0_0_11"/>
<dbReference type="Proteomes" id="UP000002247">
    <property type="component" value="Chromosome"/>
</dbReference>
<accession>D6Z9Y7</accession>
<dbReference type="KEGG" id="srt:Srot_2206"/>
<feature type="compositionally biased region" description="Basic and acidic residues" evidence="1">
    <location>
        <begin position="13"/>
        <end position="24"/>
    </location>
</feature>